<keyword evidence="1" id="KW-0732">Signal</keyword>
<feature type="chain" id="PRO_5034253353" evidence="1">
    <location>
        <begin position="20"/>
        <end position="151"/>
    </location>
</feature>
<feature type="signal peptide" evidence="1">
    <location>
        <begin position="1"/>
        <end position="19"/>
    </location>
</feature>
<name>A0A8H4QZW6_9AGAR</name>
<gene>
    <name evidence="2" type="ORF">D9613_001010</name>
</gene>
<accession>A0A8H4QZW6</accession>
<reference evidence="2 3" key="1">
    <citation type="submission" date="2019-12" db="EMBL/GenBank/DDBJ databases">
        <authorList>
            <person name="Floudas D."/>
            <person name="Bentzer J."/>
            <person name="Ahren D."/>
            <person name="Johansson T."/>
            <person name="Persson P."/>
            <person name="Tunlid A."/>
        </authorList>
    </citation>
    <scope>NUCLEOTIDE SEQUENCE [LARGE SCALE GENOMIC DNA]</scope>
    <source>
        <strain evidence="2 3">CBS 102.39</strain>
    </source>
</reference>
<evidence type="ECO:0000313" key="2">
    <source>
        <dbReference type="EMBL" id="KAF4620734.1"/>
    </source>
</evidence>
<proteinExistence type="predicted"/>
<dbReference type="EMBL" id="JAACJL010000015">
    <property type="protein sequence ID" value="KAF4620734.1"/>
    <property type="molecule type" value="Genomic_DNA"/>
</dbReference>
<comment type="caution">
    <text evidence="2">The sequence shown here is derived from an EMBL/GenBank/DDBJ whole genome shotgun (WGS) entry which is preliminary data.</text>
</comment>
<evidence type="ECO:0000313" key="3">
    <source>
        <dbReference type="Proteomes" id="UP000521872"/>
    </source>
</evidence>
<dbReference type="AlphaFoldDB" id="A0A8H4QZW6"/>
<keyword evidence="3" id="KW-1185">Reference proteome</keyword>
<evidence type="ECO:0000256" key="1">
    <source>
        <dbReference type="SAM" id="SignalP"/>
    </source>
</evidence>
<dbReference type="Proteomes" id="UP000521872">
    <property type="component" value="Unassembled WGS sequence"/>
</dbReference>
<protein>
    <submittedName>
        <fullName evidence="2">Uncharacterized protein</fullName>
    </submittedName>
</protein>
<sequence>MRPFITLALSFAALPLAFANPEPQAEIVGPTPCLAVCRPTKPVCAAGYAATGSEGCWGCCQPVCRRICPIVDPVENSAVIGIPPPSPPLCLSQETLVAADSVTGCWGCCIPACGSVCALKKPTSCPVGQAVFGTKGCWSCCDVIRIIDPAV</sequence>
<organism evidence="2 3">
    <name type="scientific">Agrocybe pediades</name>
    <dbReference type="NCBI Taxonomy" id="84607"/>
    <lineage>
        <taxon>Eukaryota</taxon>
        <taxon>Fungi</taxon>
        <taxon>Dikarya</taxon>
        <taxon>Basidiomycota</taxon>
        <taxon>Agaricomycotina</taxon>
        <taxon>Agaricomycetes</taxon>
        <taxon>Agaricomycetidae</taxon>
        <taxon>Agaricales</taxon>
        <taxon>Agaricineae</taxon>
        <taxon>Strophariaceae</taxon>
        <taxon>Agrocybe</taxon>
    </lineage>
</organism>